<reference evidence="1 2" key="1">
    <citation type="submission" date="2022-08" db="EMBL/GenBank/DDBJ databases">
        <title>Proteogenomics of the novel Dehalobacterium formicoaceticum strain EZ94 highlights a key role of methyltransferases during anaerobic dichloromethane degradation.</title>
        <authorList>
            <person name="Wasmund K."/>
        </authorList>
    </citation>
    <scope>NUCLEOTIDE SEQUENCE [LARGE SCALE GENOMIC DNA]</scope>
    <source>
        <strain evidence="1 2">EZ94</strain>
    </source>
</reference>
<sequence length="65" mass="7399">MDETNIETDHKTSGKMELIAVKDFAAWDDMYQVVDFLNKSLKAHNLMFGLRKGDSAAMTITIYEV</sequence>
<protein>
    <submittedName>
        <fullName evidence="1">YpmA family protein</fullName>
    </submittedName>
</protein>
<comment type="caution">
    <text evidence="1">The sequence shown here is derived from an EMBL/GenBank/DDBJ whole genome shotgun (WGS) entry which is preliminary data.</text>
</comment>
<evidence type="ECO:0000313" key="2">
    <source>
        <dbReference type="Proteomes" id="UP001524944"/>
    </source>
</evidence>
<accession>A0ABT1Y8B9</accession>
<evidence type="ECO:0000313" key="1">
    <source>
        <dbReference type="EMBL" id="MCR6546325.1"/>
    </source>
</evidence>
<dbReference type="Proteomes" id="UP001524944">
    <property type="component" value="Unassembled WGS sequence"/>
</dbReference>
<organism evidence="1 2">
    <name type="scientific">Dehalobacterium formicoaceticum</name>
    <dbReference type="NCBI Taxonomy" id="51515"/>
    <lineage>
        <taxon>Bacteria</taxon>
        <taxon>Bacillati</taxon>
        <taxon>Bacillota</taxon>
        <taxon>Clostridia</taxon>
        <taxon>Eubacteriales</taxon>
        <taxon>Peptococcaceae</taxon>
        <taxon>Dehalobacterium</taxon>
    </lineage>
</organism>
<dbReference type="InterPro" id="IPR012190">
    <property type="entry name" value="UCP036698"/>
</dbReference>
<dbReference type="Pfam" id="PF14084">
    <property type="entry name" value="DUF4264"/>
    <property type="match status" value="1"/>
</dbReference>
<dbReference type="EMBL" id="JANPWE010000006">
    <property type="protein sequence ID" value="MCR6546325.1"/>
    <property type="molecule type" value="Genomic_DNA"/>
</dbReference>
<proteinExistence type="predicted"/>
<gene>
    <name evidence="1" type="ORF">NVS47_12520</name>
</gene>
<keyword evidence="2" id="KW-1185">Reference proteome</keyword>
<name>A0ABT1Y8B9_9FIRM</name>
<dbReference type="RefSeq" id="WP_089611818.1">
    <property type="nucleotide sequence ID" value="NZ_CP022121.1"/>
</dbReference>